<dbReference type="Proteomes" id="UP000019471">
    <property type="component" value="Unassembled WGS sequence"/>
</dbReference>
<proteinExistence type="predicted"/>
<dbReference type="EMBL" id="AMGX01000001">
    <property type="protein sequence ID" value="EXJ76111.1"/>
    <property type="molecule type" value="Genomic_DNA"/>
</dbReference>
<keyword evidence="2" id="KW-1185">Reference proteome</keyword>
<dbReference type="RefSeq" id="XP_007739428.1">
    <property type="nucleotide sequence ID" value="XM_007741238.1"/>
</dbReference>
<evidence type="ECO:0000313" key="2">
    <source>
        <dbReference type="Proteomes" id="UP000019471"/>
    </source>
</evidence>
<dbReference type="GeneID" id="19185355"/>
<comment type="caution">
    <text evidence="1">The sequence shown here is derived from an EMBL/GenBank/DDBJ whole genome shotgun (WGS) entry which is preliminary data.</text>
</comment>
<gene>
    <name evidence="1" type="ORF">A1O5_00619</name>
</gene>
<sequence length="132" mass="14065">MSHAQTGCASTIGGTASSSLRCPLSSYDSLTVGFPRINFATVIAAPRSCRGHMNTFGTDCAGRRAQGFAMDWAYRKNTGTRWARRGNMHIWSRTGAIPPRRIAAVSSAATATGGKRIASTVPCIVLCAWRSI</sequence>
<protein>
    <submittedName>
        <fullName evidence="1">Uncharacterized protein</fullName>
    </submittedName>
</protein>
<organism evidence="1 2">
    <name type="scientific">Cladophialophora psammophila CBS 110553</name>
    <dbReference type="NCBI Taxonomy" id="1182543"/>
    <lineage>
        <taxon>Eukaryota</taxon>
        <taxon>Fungi</taxon>
        <taxon>Dikarya</taxon>
        <taxon>Ascomycota</taxon>
        <taxon>Pezizomycotina</taxon>
        <taxon>Eurotiomycetes</taxon>
        <taxon>Chaetothyriomycetidae</taxon>
        <taxon>Chaetothyriales</taxon>
        <taxon>Herpotrichiellaceae</taxon>
        <taxon>Cladophialophora</taxon>
    </lineage>
</organism>
<dbReference type="HOGENOM" id="CLU_1916867_0_0_1"/>
<evidence type="ECO:0000313" key="1">
    <source>
        <dbReference type="EMBL" id="EXJ76111.1"/>
    </source>
</evidence>
<dbReference type="AlphaFoldDB" id="W9XGN1"/>
<accession>W9XGN1</accession>
<name>W9XGN1_9EURO</name>
<reference evidence="1 2" key="1">
    <citation type="submission" date="2013-03" db="EMBL/GenBank/DDBJ databases">
        <title>The Genome Sequence of Cladophialophora psammophila CBS 110553.</title>
        <authorList>
            <consortium name="The Broad Institute Genomics Platform"/>
            <person name="Cuomo C."/>
            <person name="de Hoog S."/>
            <person name="Gorbushina A."/>
            <person name="Walker B."/>
            <person name="Young S.K."/>
            <person name="Zeng Q."/>
            <person name="Gargeya S."/>
            <person name="Fitzgerald M."/>
            <person name="Haas B."/>
            <person name="Abouelleil A."/>
            <person name="Allen A.W."/>
            <person name="Alvarado L."/>
            <person name="Arachchi H.M."/>
            <person name="Berlin A.M."/>
            <person name="Chapman S.B."/>
            <person name="Gainer-Dewar J."/>
            <person name="Goldberg J."/>
            <person name="Griggs A."/>
            <person name="Gujja S."/>
            <person name="Hansen M."/>
            <person name="Howarth C."/>
            <person name="Imamovic A."/>
            <person name="Ireland A."/>
            <person name="Larimer J."/>
            <person name="McCowan C."/>
            <person name="Murphy C."/>
            <person name="Pearson M."/>
            <person name="Poon T.W."/>
            <person name="Priest M."/>
            <person name="Roberts A."/>
            <person name="Saif S."/>
            <person name="Shea T."/>
            <person name="Sisk P."/>
            <person name="Sykes S."/>
            <person name="Wortman J."/>
            <person name="Nusbaum C."/>
            <person name="Birren B."/>
        </authorList>
    </citation>
    <scope>NUCLEOTIDE SEQUENCE [LARGE SCALE GENOMIC DNA]</scope>
    <source>
        <strain evidence="1 2">CBS 110553</strain>
    </source>
</reference>